<feature type="transmembrane region" description="Helical" evidence="6">
    <location>
        <begin position="262"/>
        <end position="284"/>
    </location>
</feature>
<proteinExistence type="predicted"/>
<organism evidence="7 8">
    <name type="scientific">Gracilimonas halophila</name>
    <dbReference type="NCBI Taxonomy" id="1834464"/>
    <lineage>
        <taxon>Bacteria</taxon>
        <taxon>Pseudomonadati</taxon>
        <taxon>Balneolota</taxon>
        <taxon>Balneolia</taxon>
        <taxon>Balneolales</taxon>
        <taxon>Balneolaceae</taxon>
        <taxon>Gracilimonas</taxon>
    </lineage>
</organism>
<dbReference type="PANTHER" id="PTHR42948">
    <property type="entry name" value="TRANSPORTER"/>
    <property type="match status" value="1"/>
</dbReference>
<dbReference type="SUPFAM" id="SSF161070">
    <property type="entry name" value="SNF-like"/>
    <property type="match status" value="1"/>
</dbReference>
<dbReference type="Proteomes" id="UP001597460">
    <property type="component" value="Unassembled WGS sequence"/>
</dbReference>
<keyword evidence="2" id="KW-0813">Transport</keyword>
<feature type="transmembrane region" description="Helical" evidence="6">
    <location>
        <begin position="146"/>
        <end position="163"/>
    </location>
</feature>
<feature type="transmembrane region" description="Helical" evidence="6">
    <location>
        <begin position="426"/>
        <end position="446"/>
    </location>
</feature>
<dbReference type="InterPro" id="IPR047218">
    <property type="entry name" value="YocR/YhdH-like"/>
</dbReference>
<evidence type="ECO:0000256" key="5">
    <source>
        <dbReference type="ARBA" id="ARBA00023136"/>
    </source>
</evidence>
<evidence type="ECO:0000313" key="8">
    <source>
        <dbReference type="Proteomes" id="UP001597460"/>
    </source>
</evidence>
<dbReference type="PANTHER" id="PTHR42948:SF1">
    <property type="entry name" value="TRANSPORTER"/>
    <property type="match status" value="1"/>
</dbReference>
<evidence type="ECO:0000256" key="4">
    <source>
        <dbReference type="ARBA" id="ARBA00022989"/>
    </source>
</evidence>
<feature type="transmembrane region" description="Helical" evidence="6">
    <location>
        <begin position="50"/>
        <end position="70"/>
    </location>
</feature>
<feature type="transmembrane region" description="Helical" evidence="6">
    <location>
        <begin position="357"/>
        <end position="378"/>
    </location>
</feature>
<gene>
    <name evidence="7" type="ORF">ACFSVN_07990</name>
</gene>
<evidence type="ECO:0000256" key="2">
    <source>
        <dbReference type="ARBA" id="ARBA00022448"/>
    </source>
</evidence>
<keyword evidence="4 6" id="KW-1133">Transmembrane helix</keyword>
<dbReference type="CDD" id="cd10336">
    <property type="entry name" value="SLC6sbd_Tyt1-Like"/>
    <property type="match status" value="1"/>
</dbReference>
<feature type="transmembrane region" description="Helical" evidence="6">
    <location>
        <begin position="225"/>
        <end position="242"/>
    </location>
</feature>
<dbReference type="Pfam" id="PF00209">
    <property type="entry name" value="SNF"/>
    <property type="match status" value="2"/>
</dbReference>
<comment type="caution">
    <text evidence="7">The sequence shown here is derived from an EMBL/GenBank/DDBJ whole genome shotgun (WGS) entry which is preliminary data.</text>
</comment>
<keyword evidence="8" id="KW-1185">Reference proteome</keyword>
<feature type="transmembrane region" description="Helical" evidence="6">
    <location>
        <begin position="304"/>
        <end position="337"/>
    </location>
</feature>
<sequence>MSANTNERFSSKLGLILSVLGIAIGTGNIWRFPRIAAQNGGEEGAGAFLFAWICFLLLWSIPLIIAEYGMGRNGRKGVVGSFVALIGEKKGWLGGFVGFVATAIMFYYSVVASWCLYYLITSITTALPADLQQANAIWEGFQGSNWPLAGHAFVMFVGGFIVIKGISSIEKVNKVLIPSLLLVLVVSLFKALSLEGSGLGLEYLFTPDWSTLKRPQIWLEALTQNAWDTGAAWGLILTYAAYMRKTDDVTVTAFQTGIGNNVVSLVAAIIIFSTVFGTLSPTMGDSEILEVMQTSGPASTGLTFIWMPQLFATMGGGGIFAILFFLGLTFAAFSSLISMIELAVKVFVDMGAVRKRATMIICGAGFGFGIPSAVNLTFFANQDFVWGVGLMVSGALISYAVIKYGTQKFREELINTEDRSTTLGKWWEVIIKYVVPIEVVTLLGWWMYLSAAEYAPDTWYNPLSTYSVATVVLQWGLALGLVWFFRKRLMNKMKKKEDTLDKPPASPPTKAD</sequence>
<evidence type="ECO:0000256" key="3">
    <source>
        <dbReference type="ARBA" id="ARBA00022692"/>
    </source>
</evidence>
<evidence type="ECO:0000256" key="1">
    <source>
        <dbReference type="ARBA" id="ARBA00004141"/>
    </source>
</evidence>
<keyword evidence="3 6" id="KW-0812">Transmembrane</keyword>
<dbReference type="EMBL" id="JBHULI010000024">
    <property type="protein sequence ID" value="MFD2532381.1"/>
    <property type="molecule type" value="Genomic_DNA"/>
</dbReference>
<dbReference type="PROSITE" id="PS50267">
    <property type="entry name" value="NA_NEUROTRAN_SYMP_3"/>
    <property type="match status" value="1"/>
</dbReference>
<dbReference type="NCBIfam" id="NF037979">
    <property type="entry name" value="Na_transp"/>
    <property type="match status" value="1"/>
</dbReference>
<feature type="transmembrane region" description="Helical" evidence="6">
    <location>
        <begin position="384"/>
        <end position="405"/>
    </location>
</feature>
<name>A0ABW5JJV4_9BACT</name>
<feature type="transmembrane region" description="Helical" evidence="6">
    <location>
        <begin position="466"/>
        <end position="485"/>
    </location>
</feature>
<feature type="transmembrane region" description="Helical" evidence="6">
    <location>
        <begin position="91"/>
        <end position="120"/>
    </location>
</feature>
<protein>
    <submittedName>
        <fullName evidence="7">Sodium-dependent transporter</fullName>
    </submittedName>
</protein>
<dbReference type="InterPro" id="IPR000175">
    <property type="entry name" value="Na/ntran_symport"/>
</dbReference>
<dbReference type="PRINTS" id="PR00176">
    <property type="entry name" value="NANEUSMPORT"/>
</dbReference>
<evidence type="ECO:0000313" key="7">
    <source>
        <dbReference type="EMBL" id="MFD2532381.1"/>
    </source>
</evidence>
<keyword evidence="5 6" id="KW-0472">Membrane</keyword>
<evidence type="ECO:0000256" key="6">
    <source>
        <dbReference type="SAM" id="Phobius"/>
    </source>
</evidence>
<dbReference type="RefSeq" id="WP_390300782.1">
    <property type="nucleotide sequence ID" value="NZ_JBHULI010000024.1"/>
</dbReference>
<reference evidence="8" key="1">
    <citation type="journal article" date="2019" name="Int. J. Syst. Evol. Microbiol.">
        <title>The Global Catalogue of Microorganisms (GCM) 10K type strain sequencing project: providing services to taxonomists for standard genome sequencing and annotation.</title>
        <authorList>
            <consortium name="The Broad Institute Genomics Platform"/>
            <consortium name="The Broad Institute Genome Sequencing Center for Infectious Disease"/>
            <person name="Wu L."/>
            <person name="Ma J."/>
        </authorList>
    </citation>
    <scope>NUCLEOTIDE SEQUENCE [LARGE SCALE GENOMIC DNA]</scope>
    <source>
        <strain evidence="8">KCTC 52042</strain>
    </source>
</reference>
<accession>A0ABW5JJV4</accession>
<comment type="subcellular location">
    <subcellularLocation>
        <location evidence="1">Membrane</location>
        <topology evidence="1">Multi-pass membrane protein</topology>
    </subcellularLocation>
</comment>
<feature type="transmembrane region" description="Helical" evidence="6">
    <location>
        <begin position="12"/>
        <end position="30"/>
    </location>
</feature>
<dbReference type="InterPro" id="IPR037272">
    <property type="entry name" value="SNS_sf"/>
</dbReference>
<feature type="transmembrane region" description="Helical" evidence="6">
    <location>
        <begin position="175"/>
        <end position="194"/>
    </location>
</feature>